<dbReference type="AlphaFoldDB" id="E6PPR0"/>
<protein>
    <submittedName>
        <fullName evidence="2">Uncharacterized protein</fullName>
    </submittedName>
</protein>
<sequence>MAIEEARGIRVDIARHRGNRSTGTWQDAQRPLWPARASPGASSCRPSAGLSSARMPGTSVRAASWHTMTVERTGPPEFTHDASHVCRIAGQPQAGTGGCHPYRRCGAGRAGRGPR</sequence>
<reference evidence="2" key="1">
    <citation type="submission" date="2009-10" db="EMBL/GenBank/DDBJ databases">
        <title>Diversity of trophic interactions inside an arsenic-rich microbial ecosystem.</title>
        <authorList>
            <person name="Bertin P.N."/>
            <person name="Heinrich-Salmeron A."/>
            <person name="Pelletier E."/>
            <person name="Goulhen-Chollet F."/>
            <person name="Arsene-Ploetze F."/>
            <person name="Gallien S."/>
            <person name="Calteau A."/>
            <person name="Vallenet D."/>
            <person name="Casiot C."/>
            <person name="Chane-Woon-Ming B."/>
            <person name="Giloteaux L."/>
            <person name="Barakat M."/>
            <person name="Bonnefoy V."/>
            <person name="Bruneel O."/>
            <person name="Chandler M."/>
            <person name="Cleiss J."/>
            <person name="Duran R."/>
            <person name="Elbaz-Poulichet F."/>
            <person name="Fonknechten N."/>
            <person name="Lauga B."/>
            <person name="Mornico D."/>
            <person name="Ortet P."/>
            <person name="Schaeffer C."/>
            <person name="Siguier P."/>
            <person name="Alexander Thil Smith A."/>
            <person name="Van Dorsselaer A."/>
            <person name="Weissenbach J."/>
            <person name="Medigue C."/>
            <person name="Le Paslier D."/>
        </authorList>
    </citation>
    <scope>NUCLEOTIDE SEQUENCE</scope>
</reference>
<organism evidence="2">
    <name type="scientific">mine drainage metagenome</name>
    <dbReference type="NCBI Taxonomy" id="410659"/>
    <lineage>
        <taxon>unclassified sequences</taxon>
        <taxon>metagenomes</taxon>
        <taxon>ecological metagenomes</taxon>
    </lineage>
</organism>
<evidence type="ECO:0000256" key="1">
    <source>
        <dbReference type="SAM" id="MobiDB-lite"/>
    </source>
</evidence>
<evidence type="ECO:0000313" key="2">
    <source>
        <dbReference type="EMBL" id="CBH96914.1"/>
    </source>
</evidence>
<gene>
    <name evidence="2" type="ORF">CARN2_1544</name>
</gene>
<comment type="caution">
    <text evidence="2">The sequence shown here is derived from an EMBL/GenBank/DDBJ whole genome shotgun (WGS) entry which is preliminary data.</text>
</comment>
<proteinExistence type="predicted"/>
<accession>E6PPR0</accession>
<dbReference type="EMBL" id="CABM01000036">
    <property type="protein sequence ID" value="CBH96914.1"/>
    <property type="molecule type" value="Genomic_DNA"/>
</dbReference>
<feature type="region of interest" description="Disordered" evidence="1">
    <location>
        <begin position="19"/>
        <end position="59"/>
    </location>
</feature>
<name>E6PPR0_9ZZZZ</name>
<feature type="region of interest" description="Disordered" evidence="1">
    <location>
        <begin position="92"/>
        <end position="115"/>
    </location>
</feature>